<evidence type="ECO:0000256" key="18">
    <source>
        <dbReference type="ARBA" id="ARBA00022989"/>
    </source>
</evidence>
<keyword evidence="14 24" id="KW-0999">Mitochondrion inner membrane</keyword>
<dbReference type="FunFam" id="1.20.210.10:FF:000001">
    <property type="entry name" value="Cytochrome c oxidase subunit 1"/>
    <property type="match status" value="1"/>
</dbReference>
<dbReference type="GO" id="GO:0006123">
    <property type="term" value="P:mitochondrial electron transport, cytochrome c to oxygen"/>
    <property type="evidence" value="ECO:0007669"/>
    <property type="project" value="TreeGrafter"/>
</dbReference>
<dbReference type="GO" id="GO:0004129">
    <property type="term" value="F:cytochrome-c oxidase activity"/>
    <property type="evidence" value="ECO:0007669"/>
    <property type="project" value="UniProtKB-EC"/>
</dbReference>
<keyword evidence="9 24" id="KW-0813">Transport</keyword>
<keyword evidence="16" id="KW-1278">Translocase</keyword>
<dbReference type="PROSITE" id="PS00077">
    <property type="entry name" value="COX1_CUB"/>
    <property type="match status" value="1"/>
</dbReference>
<evidence type="ECO:0000256" key="9">
    <source>
        <dbReference type="ARBA" id="ARBA00022448"/>
    </source>
</evidence>
<dbReference type="UniPathway" id="UPA00705"/>
<dbReference type="GO" id="GO:0045277">
    <property type="term" value="C:respiratory chain complex IV"/>
    <property type="evidence" value="ECO:0007669"/>
    <property type="project" value="InterPro"/>
</dbReference>
<evidence type="ECO:0000256" key="11">
    <source>
        <dbReference type="ARBA" id="ARBA00022660"/>
    </source>
</evidence>
<feature type="transmembrane region" description="Helical" evidence="25">
    <location>
        <begin position="144"/>
        <end position="169"/>
    </location>
</feature>
<proteinExistence type="inferred from homology"/>
<comment type="pathway">
    <text evidence="4 24">Energy metabolism; oxidative phosphorylation.</text>
</comment>
<evidence type="ECO:0000256" key="19">
    <source>
        <dbReference type="ARBA" id="ARBA00023004"/>
    </source>
</evidence>
<keyword evidence="18 25" id="KW-1133">Transmembrane helix</keyword>
<evidence type="ECO:0000256" key="3">
    <source>
        <dbReference type="ARBA" id="ARBA00004448"/>
    </source>
</evidence>
<keyword evidence="11 24" id="KW-0679">Respiratory chain</keyword>
<evidence type="ECO:0000256" key="13">
    <source>
        <dbReference type="ARBA" id="ARBA00022723"/>
    </source>
</evidence>
<evidence type="ECO:0000256" key="15">
    <source>
        <dbReference type="ARBA" id="ARBA00022842"/>
    </source>
</evidence>
<feature type="transmembrane region" description="Helical" evidence="25">
    <location>
        <begin position="268"/>
        <end position="289"/>
    </location>
</feature>
<feature type="transmembrane region" description="Helical" evidence="25">
    <location>
        <begin position="369"/>
        <end position="394"/>
    </location>
</feature>
<evidence type="ECO:0000256" key="6">
    <source>
        <dbReference type="ARBA" id="ARBA00011164"/>
    </source>
</evidence>
<evidence type="ECO:0000256" key="21">
    <source>
        <dbReference type="ARBA" id="ARBA00023128"/>
    </source>
</evidence>
<feature type="transmembrane region" description="Helical" evidence="25">
    <location>
        <begin position="336"/>
        <end position="357"/>
    </location>
</feature>
<keyword evidence="13 24" id="KW-0479">Metal-binding</keyword>
<keyword evidence="10 24" id="KW-0349">Heme</keyword>
<keyword evidence="22 24" id="KW-0472">Membrane</keyword>
<protein>
    <recommendedName>
        <fullName evidence="8 24">Cytochrome c oxidase subunit 1</fullName>
        <ecNumber evidence="7 24">7.1.1.9</ecNumber>
    </recommendedName>
</protein>
<geneLocation type="mitochondrion" evidence="27"/>
<dbReference type="AlphaFoldDB" id="A0A1U9HHW9"/>
<comment type="similarity">
    <text evidence="5 24">Belongs to the heme-copper respiratory oxidase family.</text>
</comment>
<dbReference type="GO" id="GO:0020037">
    <property type="term" value="F:heme binding"/>
    <property type="evidence" value="ECO:0007669"/>
    <property type="project" value="InterPro"/>
</dbReference>
<dbReference type="InterPro" id="IPR023615">
    <property type="entry name" value="Cyt_c_Oxase_su1_BS"/>
</dbReference>
<dbReference type="InterPro" id="IPR033944">
    <property type="entry name" value="Cyt_c_oxase_su1_dom"/>
</dbReference>
<feature type="transmembrane region" description="Helical" evidence="25">
    <location>
        <begin position="102"/>
        <end position="124"/>
    </location>
</feature>
<keyword evidence="15" id="KW-0460">Magnesium</keyword>
<comment type="catalytic activity">
    <reaction evidence="23">
        <text>4 Fe(II)-[cytochrome c] + O2 + 8 H(+)(in) = 4 Fe(III)-[cytochrome c] + 2 H2O + 4 H(+)(out)</text>
        <dbReference type="Rhea" id="RHEA:11436"/>
        <dbReference type="Rhea" id="RHEA-COMP:10350"/>
        <dbReference type="Rhea" id="RHEA-COMP:14399"/>
        <dbReference type="ChEBI" id="CHEBI:15377"/>
        <dbReference type="ChEBI" id="CHEBI:15378"/>
        <dbReference type="ChEBI" id="CHEBI:15379"/>
        <dbReference type="ChEBI" id="CHEBI:29033"/>
        <dbReference type="ChEBI" id="CHEBI:29034"/>
        <dbReference type="EC" id="7.1.1.9"/>
    </reaction>
    <physiologicalReaction direction="left-to-right" evidence="23">
        <dbReference type="Rhea" id="RHEA:11437"/>
    </physiologicalReaction>
</comment>
<dbReference type="EC" id="7.1.1.9" evidence="7 24"/>
<dbReference type="PANTHER" id="PTHR10422:SF18">
    <property type="entry name" value="CYTOCHROME C OXIDASE SUBUNIT 1"/>
    <property type="match status" value="1"/>
</dbReference>
<evidence type="ECO:0000256" key="4">
    <source>
        <dbReference type="ARBA" id="ARBA00004673"/>
    </source>
</evidence>
<evidence type="ECO:0000256" key="5">
    <source>
        <dbReference type="ARBA" id="ARBA00009578"/>
    </source>
</evidence>
<evidence type="ECO:0000256" key="10">
    <source>
        <dbReference type="ARBA" id="ARBA00022617"/>
    </source>
</evidence>
<comment type="cofactor">
    <cofactor evidence="2">
        <name>heme</name>
        <dbReference type="ChEBI" id="CHEBI:30413"/>
    </cofactor>
</comment>
<name>A0A1U9HHW9_9NEOP</name>
<evidence type="ECO:0000256" key="2">
    <source>
        <dbReference type="ARBA" id="ARBA00001971"/>
    </source>
</evidence>
<comment type="subunit">
    <text evidence="6">Component of the cytochrome c oxidase (complex IV, CIV), a multisubunit enzyme composed of a catalytic core of 3 subunits and several supernumerary subunits. The complex exists as a monomer or a dimer and forms supercomplexes (SCs) in the inner mitochondrial membrane with ubiquinol-cytochrome c oxidoreductase (cytochrome b-c1 complex, complex III, CIII).</text>
</comment>
<evidence type="ECO:0000256" key="7">
    <source>
        <dbReference type="ARBA" id="ARBA00012949"/>
    </source>
</evidence>
<keyword evidence="21 24" id="KW-0496">Mitochondrion</keyword>
<feature type="transmembrane region" description="Helical" evidence="25">
    <location>
        <begin position="448"/>
        <end position="471"/>
    </location>
</feature>
<dbReference type="PROSITE" id="PS50855">
    <property type="entry name" value="COX1"/>
    <property type="match status" value="1"/>
</dbReference>
<dbReference type="InterPro" id="IPR000883">
    <property type="entry name" value="Cyt_C_Oxase_1"/>
</dbReference>
<dbReference type="GeneID" id="32280804"/>
<feature type="transmembrane region" description="Helical" evidence="25">
    <location>
        <begin position="12"/>
        <end position="35"/>
    </location>
</feature>
<organism evidence="27">
    <name type="scientific">Papilio rex</name>
    <name type="common">regal swallowtail</name>
    <dbReference type="NCBI Taxonomy" id="262662"/>
    <lineage>
        <taxon>Eukaryota</taxon>
        <taxon>Metazoa</taxon>
        <taxon>Ecdysozoa</taxon>
        <taxon>Arthropoda</taxon>
        <taxon>Hexapoda</taxon>
        <taxon>Insecta</taxon>
        <taxon>Pterygota</taxon>
        <taxon>Neoptera</taxon>
        <taxon>Endopterygota</taxon>
        <taxon>Lepidoptera</taxon>
        <taxon>Glossata</taxon>
        <taxon>Ditrysia</taxon>
        <taxon>Papilionoidea</taxon>
        <taxon>Papilionidae</taxon>
        <taxon>Papilioninae</taxon>
        <taxon>Papilio</taxon>
    </lineage>
</organism>
<dbReference type="PRINTS" id="PR01165">
    <property type="entry name" value="CYCOXIDASEI"/>
</dbReference>
<evidence type="ECO:0000256" key="25">
    <source>
        <dbReference type="SAM" id="Phobius"/>
    </source>
</evidence>
<feature type="transmembrane region" description="Helical" evidence="25">
    <location>
        <begin position="406"/>
        <end position="428"/>
    </location>
</feature>
<evidence type="ECO:0000256" key="1">
    <source>
        <dbReference type="ARBA" id="ARBA00001935"/>
    </source>
</evidence>
<evidence type="ECO:0000256" key="12">
    <source>
        <dbReference type="ARBA" id="ARBA00022692"/>
    </source>
</evidence>
<keyword evidence="19 24" id="KW-0408">Iron</keyword>
<keyword evidence="20 24" id="KW-0186">Copper</keyword>
<dbReference type="PANTHER" id="PTHR10422">
    <property type="entry name" value="CYTOCHROME C OXIDASE SUBUNIT 1"/>
    <property type="match status" value="1"/>
</dbReference>
<dbReference type="RefSeq" id="YP_009355903.1">
    <property type="nucleotide sequence ID" value="NC_034356.1"/>
</dbReference>
<evidence type="ECO:0000256" key="20">
    <source>
        <dbReference type="ARBA" id="ARBA00023008"/>
    </source>
</evidence>
<evidence type="ECO:0000256" key="14">
    <source>
        <dbReference type="ARBA" id="ARBA00022792"/>
    </source>
</evidence>
<evidence type="ECO:0000256" key="22">
    <source>
        <dbReference type="ARBA" id="ARBA00023136"/>
    </source>
</evidence>
<evidence type="ECO:0000256" key="8">
    <source>
        <dbReference type="ARBA" id="ARBA00015947"/>
    </source>
</evidence>
<evidence type="ECO:0000256" key="23">
    <source>
        <dbReference type="ARBA" id="ARBA00049512"/>
    </source>
</evidence>
<dbReference type="SUPFAM" id="SSF81442">
    <property type="entry name" value="Cytochrome c oxidase subunit I-like"/>
    <property type="match status" value="1"/>
</dbReference>
<evidence type="ECO:0000256" key="17">
    <source>
        <dbReference type="ARBA" id="ARBA00022982"/>
    </source>
</evidence>
<dbReference type="InterPro" id="IPR036927">
    <property type="entry name" value="Cyt_c_oxase-like_su1_sf"/>
</dbReference>
<dbReference type="Gene3D" id="1.20.210.10">
    <property type="entry name" value="Cytochrome c oxidase-like, subunit I domain"/>
    <property type="match status" value="1"/>
</dbReference>
<comment type="subcellular location">
    <subcellularLocation>
        <location evidence="3 24">Mitochondrion inner membrane</location>
        <topology evidence="3 24">Multi-pass membrane protein</topology>
    </subcellularLocation>
</comment>
<evidence type="ECO:0000256" key="16">
    <source>
        <dbReference type="ARBA" id="ARBA00022967"/>
    </source>
</evidence>
<evidence type="ECO:0000256" key="24">
    <source>
        <dbReference type="RuleBase" id="RU000369"/>
    </source>
</evidence>
<feature type="transmembrane region" description="Helical" evidence="25">
    <location>
        <begin position="55"/>
        <end position="81"/>
    </location>
</feature>
<evidence type="ECO:0000313" key="27">
    <source>
        <dbReference type="EMBL" id="APC61767.1"/>
    </source>
</evidence>
<dbReference type="InterPro" id="IPR023616">
    <property type="entry name" value="Cyt_c_oxase-like_su1_dom"/>
</dbReference>
<feature type="domain" description="Cytochrome oxidase subunit I profile" evidence="26">
    <location>
        <begin position="1"/>
        <end position="510"/>
    </location>
</feature>
<keyword evidence="12 24" id="KW-0812">Transmembrane</keyword>
<dbReference type="CTD" id="4512"/>
<dbReference type="GO" id="GO:0046872">
    <property type="term" value="F:metal ion binding"/>
    <property type="evidence" value="ECO:0007669"/>
    <property type="project" value="UniProtKB-KW"/>
</dbReference>
<comment type="function">
    <text evidence="24">Component of the cytochrome c oxidase, the last enzyme in the mitochondrial electron transport chain which drives oxidative phosphorylation. The respiratory chain contains 3 multisubunit complexes succinate dehydrogenase (complex II, CII), ubiquinol-cytochrome c oxidoreductase (cytochrome b-c1 complex, complex III, CIII) and cytochrome c oxidase (complex IV, CIV), that cooperate to transfer electrons derived from NADH and succinate to molecular oxygen, creating an electrochemical gradient over the inner membrane that drives transmembrane transport and the ATP synthase. Cytochrome c oxidase is the component of the respiratory chain that catalyzes the reduction of oxygen to water. Electrons originating from reduced cytochrome c in the intermembrane space (IMS) are transferred via the dinuclear copper A center (CU(A)) of subunit 2 and heme A of subunit 1 to the active site in subunit 1, a binuclear center (BNC) formed by heme A3 and copper B (CU(B)). The BNC reduces molecular oxygen to 2 water molecules using 4 electrons from cytochrome c in the IMS and 4 protons from the mitochondrial matrix.</text>
</comment>
<accession>A0A1U9HHW9</accession>
<sequence>MRKWLYSTNHKDIGTLYFIFGIWASMLGTSLSLLIRTELGTPGSLIGDDQIYNTIVTAHAFIMIFFMVMPIMIGGFGNWLVPLMLGAPDMAFPRMNNMSFWLLPPSLTLLISSMIVENGAGTGWTVYPPLSSNIAHGSSSVDLVIFSLHLAGISSILGAINFITTIINMRINSLSFDQMPLFVWAVGITALLLLLSLPVLAGAITMLLTDRNLNTSFFDPAGGGDPILYQHLFWFFGHPEVYILILPGFGMISHIITQESGKKETFGCLGMIYAMMAIGLLGFIVWAHHMFTVGMDTDTRAYFTSATMIIAVPTGIKIFSWLATFHGTQINYSPSILWSLGFVFLFTVGGLTGVILANSSIDVTLHDTYYVVAHFHYVLSMGAVFAIMGSFIHWYPLFTGLSLNPYLLKIQFITMFIGVNLTFFPQHFLGLAGMPRRYSDYPDNFTSWNILSSFGSYISLLSLMMMMMIIWESFINQRIILFSLNMPSSIEWLQNLPPAEHSYNELPILSN</sequence>
<dbReference type="EMBL" id="KX033354">
    <property type="protein sequence ID" value="APC61767.1"/>
    <property type="molecule type" value="Genomic_DNA"/>
</dbReference>
<dbReference type="GO" id="GO:0005743">
    <property type="term" value="C:mitochondrial inner membrane"/>
    <property type="evidence" value="ECO:0007669"/>
    <property type="project" value="UniProtKB-SubCell"/>
</dbReference>
<gene>
    <name evidence="27" type="primary">COX1</name>
</gene>
<feature type="transmembrane region" description="Helical" evidence="25">
    <location>
        <begin position="181"/>
        <end position="208"/>
    </location>
</feature>
<dbReference type="CDD" id="cd01663">
    <property type="entry name" value="Cyt_c_Oxidase_I"/>
    <property type="match status" value="1"/>
</dbReference>
<reference evidence="27" key="1">
    <citation type="submission" date="2016-04" db="EMBL/GenBank/DDBJ databases">
        <title>The evolution of female-limited multiple mimicry forms in Papilio dardanus does not require the prior origin of sexual dimorphism.</title>
        <authorList>
            <person name="Timmermans M.J.T.N."/>
        </authorList>
    </citation>
    <scope>NUCLEOTIDE SEQUENCE</scope>
</reference>
<feature type="transmembrane region" description="Helical" evidence="25">
    <location>
        <begin position="301"/>
        <end position="324"/>
    </location>
</feature>
<dbReference type="Pfam" id="PF00115">
    <property type="entry name" value="COX1"/>
    <property type="match status" value="1"/>
</dbReference>
<evidence type="ECO:0000259" key="26">
    <source>
        <dbReference type="PROSITE" id="PS50855"/>
    </source>
</evidence>
<dbReference type="GO" id="GO:0015990">
    <property type="term" value="P:electron transport coupled proton transport"/>
    <property type="evidence" value="ECO:0007669"/>
    <property type="project" value="TreeGrafter"/>
</dbReference>
<comment type="cofactor">
    <cofactor evidence="1">
        <name>Cu cation</name>
        <dbReference type="ChEBI" id="CHEBI:23378"/>
    </cofactor>
</comment>
<keyword evidence="17 24" id="KW-0249">Electron transport</keyword>
<feature type="transmembrane region" description="Helical" evidence="25">
    <location>
        <begin position="228"/>
        <end position="256"/>
    </location>
</feature>